<dbReference type="InterPro" id="IPR008490">
    <property type="entry name" value="Transposase_InsH_N"/>
</dbReference>
<proteinExistence type="predicted"/>
<keyword evidence="1 8" id="KW-0436">Ligase</keyword>
<dbReference type="EC" id="6.1.1.19" evidence="8"/>
<dbReference type="InterPro" id="IPR014729">
    <property type="entry name" value="Rossmann-like_a/b/a_fold"/>
</dbReference>
<evidence type="ECO:0000256" key="5">
    <source>
        <dbReference type="SAM" id="MobiDB-lite"/>
    </source>
</evidence>
<evidence type="ECO:0000256" key="4">
    <source>
        <dbReference type="ARBA" id="ARBA00023146"/>
    </source>
</evidence>
<feature type="non-terminal residue" evidence="8">
    <location>
        <position position="339"/>
    </location>
</feature>
<feature type="compositionally biased region" description="Basic and acidic residues" evidence="5">
    <location>
        <begin position="155"/>
        <end position="164"/>
    </location>
</feature>
<dbReference type="PRINTS" id="PR01038">
    <property type="entry name" value="TRNASYNTHARG"/>
</dbReference>
<evidence type="ECO:0000256" key="1">
    <source>
        <dbReference type="ARBA" id="ARBA00022598"/>
    </source>
</evidence>
<dbReference type="Gene3D" id="3.40.50.620">
    <property type="entry name" value="HUPs"/>
    <property type="match status" value="1"/>
</dbReference>
<dbReference type="Pfam" id="PF00750">
    <property type="entry name" value="tRNA-synt_1d"/>
    <property type="match status" value="1"/>
</dbReference>
<organism evidence="8">
    <name type="scientific">hydrothermal vent metagenome</name>
    <dbReference type="NCBI Taxonomy" id="652676"/>
    <lineage>
        <taxon>unclassified sequences</taxon>
        <taxon>metagenomes</taxon>
        <taxon>ecological metagenomes</taxon>
    </lineage>
</organism>
<feature type="domain" description="Transposase InsH N-terminal" evidence="7">
    <location>
        <begin position="42"/>
        <end position="118"/>
    </location>
</feature>
<protein>
    <submittedName>
        <fullName evidence="8">Arginyl-tRNA synthetase</fullName>
        <ecNumber evidence="8">6.1.1.19</ecNumber>
    </submittedName>
</protein>
<feature type="region of interest" description="Disordered" evidence="5">
    <location>
        <begin position="154"/>
        <end position="181"/>
    </location>
</feature>
<keyword evidence="3" id="KW-0067">ATP-binding</keyword>
<dbReference type="InterPro" id="IPR001278">
    <property type="entry name" value="Arg-tRNA-ligase"/>
</dbReference>
<evidence type="ECO:0000259" key="6">
    <source>
        <dbReference type="Pfam" id="PF00750"/>
    </source>
</evidence>
<evidence type="ECO:0000256" key="2">
    <source>
        <dbReference type="ARBA" id="ARBA00022741"/>
    </source>
</evidence>
<dbReference type="EMBL" id="UOER01000422">
    <property type="protein sequence ID" value="VAW25486.1"/>
    <property type="molecule type" value="Genomic_DNA"/>
</dbReference>
<dbReference type="AlphaFoldDB" id="A0A3B0V0B7"/>
<name>A0A3B0V0B7_9ZZZZ</name>
<keyword evidence="2" id="KW-0547">Nucleotide-binding</keyword>
<feature type="domain" description="Arginyl-tRNA synthetase catalytic core" evidence="6">
    <location>
        <begin position="282"/>
        <end position="338"/>
    </location>
</feature>
<dbReference type="InterPro" id="IPR001412">
    <property type="entry name" value="aa-tRNA-synth_I_CS"/>
</dbReference>
<reference evidence="8" key="1">
    <citation type="submission" date="2018-06" db="EMBL/GenBank/DDBJ databases">
        <authorList>
            <person name="Zhirakovskaya E."/>
        </authorList>
    </citation>
    <scope>NUCLEOTIDE SEQUENCE</scope>
</reference>
<accession>A0A3B0V0B7</accession>
<evidence type="ECO:0000259" key="7">
    <source>
        <dbReference type="Pfam" id="PF05598"/>
    </source>
</evidence>
<dbReference type="GO" id="GO:0006420">
    <property type="term" value="P:arginyl-tRNA aminoacylation"/>
    <property type="evidence" value="ECO:0007669"/>
    <property type="project" value="InterPro"/>
</dbReference>
<dbReference type="GO" id="GO:0004814">
    <property type="term" value="F:arginine-tRNA ligase activity"/>
    <property type="evidence" value="ECO:0007669"/>
    <property type="project" value="UniProtKB-EC"/>
</dbReference>
<evidence type="ECO:0000256" key="3">
    <source>
        <dbReference type="ARBA" id="ARBA00022840"/>
    </source>
</evidence>
<dbReference type="PANTHER" id="PTHR11956:SF5">
    <property type="entry name" value="ARGININE--TRNA LIGASE, CYTOPLASMIC"/>
    <property type="match status" value="1"/>
</dbReference>
<gene>
    <name evidence="8" type="ORF">MNBD_BACTEROID04-272</name>
</gene>
<dbReference type="Pfam" id="PF05598">
    <property type="entry name" value="DUF772"/>
    <property type="match status" value="1"/>
</dbReference>
<sequence>MHQTLEKLYNVQFEFQSNLFPEIKEELGDLSKLQQKFVQALEISQLDAFIPYIGKRKCRPTKSRMALARAFLAKSIYNMATTEILIERLNSDLSLRRLCGYERRNQLPSQSTFSRAFKEFAEMGLADKVHEYIINEYFDKHIVGHISRDSTAINAREKPIKVPNKETNPPKKRGRPKKGEVRTKELTRLEKQSLGMTIKAMLLDLPMFCNIGTKKNSKGYKTSWQGYKLHIDCSDNEFLVEHVEEVKAFNVVKGFLNIEISDAYYLNFFNSIKANDTFGFCEENTNKKAIMVEYASPNTNKPLHLGHVRNVMLGYSVANILKASGRKVYKTQIINDRGI</sequence>
<dbReference type="InterPro" id="IPR035684">
    <property type="entry name" value="ArgRS_core"/>
</dbReference>
<evidence type="ECO:0000313" key="8">
    <source>
        <dbReference type="EMBL" id="VAW25486.1"/>
    </source>
</evidence>
<dbReference type="SUPFAM" id="SSF52374">
    <property type="entry name" value="Nucleotidylyl transferase"/>
    <property type="match status" value="1"/>
</dbReference>
<dbReference type="PROSITE" id="PS00178">
    <property type="entry name" value="AA_TRNA_LIGASE_I"/>
    <property type="match status" value="1"/>
</dbReference>
<dbReference type="PANTHER" id="PTHR11956">
    <property type="entry name" value="ARGINYL-TRNA SYNTHETASE"/>
    <property type="match status" value="1"/>
</dbReference>
<dbReference type="GO" id="GO:0005524">
    <property type="term" value="F:ATP binding"/>
    <property type="evidence" value="ECO:0007669"/>
    <property type="project" value="UniProtKB-KW"/>
</dbReference>
<keyword evidence="4 8" id="KW-0030">Aminoacyl-tRNA synthetase</keyword>